<feature type="transmembrane region" description="Helical" evidence="1">
    <location>
        <begin position="197"/>
        <end position="214"/>
    </location>
</feature>
<evidence type="ECO:0000313" key="4">
    <source>
        <dbReference type="Proteomes" id="UP001642540"/>
    </source>
</evidence>
<evidence type="ECO:0000256" key="1">
    <source>
        <dbReference type="SAM" id="Phobius"/>
    </source>
</evidence>
<evidence type="ECO:0000313" key="3">
    <source>
        <dbReference type="EMBL" id="CAL8110358.1"/>
    </source>
</evidence>
<accession>A0ABP1QXJ8</accession>
<dbReference type="Proteomes" id="UP001642540">
    <property type="component" value="Unassembled WGS sequence"/>
</dbReference>
<evidence type="ECO:0000256" key="2">
    <source>
        <dbReference type="SAM" id="SignalP"/>
    </source>
</evidence>
<feature type="signal peptide" evidence="2">
    <location>
        <begin position="1"/>
        <end position="25"/>
    </location>
</feature>
<keyword evidence="2" id="KW-0732">Signal</keyword>
<gene>
    <name evidence="3" type="ORF">ODALV1_LOCUS14188</name>
</gene>
<feature type="chain" id="PRO_5047121385" evidence="2">
    <location>
        <begin position="26"/>
        <end position="229"/>
    </location>
</feature>
<keyword evidence="4" id="KW-1185">Reference proteome</keyword>
<feature type="transmembrane region" description="Helical" evidence="1">
    <location>
        <begin position="92"/>
        <end position="110"/>
    </location>
</feature>
<keyword evidence="1" id="KW-1133">Transmembrane helix</keyword>
<name>A0ABP1QXJ8_9HEXA</name>
<proteinExistence type="predicted"/>
<sequence>MNKLTTSRPSFTVIICAVLVAGSLGYPLVCDFNPNNNSTAKEIVDNFFLDQFIEQINDDEYLFSLISKYPLQFRYIAALFYFMKGLYFVRNLFFEFSLIILLLVIWLPAYEFHLRVNQFFQATYYGKEQGRRIQLRNEIIRCLIEEYDALVRLIRLFNGIYTKVMLASVVSALTYYSNNLDLILRPGVGMGWKFYHVQYFIVGAIFYGSCVDISKKVLSNNKNYDFYSQ</sequence>
<reference evidence="3 4" key="1">
    <citation type="submission" date="2024-08" db="EMBL/GenBank/DDBJ databases">
        <authorList>
            <person name="Cucini C."/>
            <person name="Frati F."/>
        </authorList>
    </citation>
    <scope>NUCLEOTIDE SEQUENCE [LARGE SCALE GENOMIC DNA]</scope>
</reference>
<organism evidence="3 4">
    <name type="scientific">Orchesella dallaii</name>
    <dbReference type="NCBI Taxonomy" id="48710"/>
    <lineage>
        <taxon>Eukaryota</taxon>
        <taxon>Metazoa</taxon>
        <taxon>Ecdysozoa</taxon>
        <taxon>Arthropoda</taxon>
        <taxon>Hexapoda</taxon>
        <taxon>Collembola</taxon>
        <taxon>Entomobryomorpha</taxon>
        <taxon>Entomobryoidea</taxon>
        <taxon>Orchesellidae</taxon>
        <taxon>Orchesellinae</taxon>
        <taxon>Orchesella</taxon>
    </lineage>
</organism>
<keyword evidence="1" id="KW-0472">Membrane</keyword>
<comment type="caution">
    <text evidence="3">The sequence shown here is derived from an EMBL/GenBank/DDBJ whole genome shotgun (WGS) entry which is preliminary data.</text>
</comment>
<dbReference type="EMBL" id="CAXLJM020000044">
    <property type="protein sequence ID" value="CAL8110358.1"/>
    <property type="molecule type" value="Genomic_DNA"/>
</dbReference>
<feature type="transmembrane region" description="Helical" evidence="1">
    <location>
        <begin position="160"/>
        <end position="177"/>
    </location>
</feature>
<protein>
    <submittedName>
        <fullName evidence="3">Uncharacterized protein</fullName>
    </submittedName>
</protein>
<keyword evidence="1" id="KW-0812">Transmembrane</keyword>